<protein>
    <recommendedName>
        <fullName evidence="4">Transmembrane protein</fullName>
    </recommendedName>
</protein>
<keyword evidence="1" id="KW-0472">Membrane</keyword>
<dbReference type="AlphaFoldDB" id="A0A8I1EAY9"/>
<feature type="transmembrane region" description="Helical" evidence="1">
    <location>
        <begin position="161"/>
        <end position="182"/>
    </location>
</feature>
<evidence type="ECO:0008006" key="4">
    <source>
        <dbReference type="Google" id="ProtNLM"/>
    </source>
</evidence>
<dbReference type="RefSeq" id="WP_198745941.1">
    <property type="nucleotide sequence ID" value="NZ_JAEHTE010000001.1"/>
</dbReference>
<dbReference type="EMBL" id="JAEHTE010000001">
    <property type="protein sequence ID" value="MBI6882316.1"/>
    <property type="molecule type" value="Genomic_DNA"/>
</dbReference>
<keyword evidence="1" id="KW-0812">Transmembrane</keyword>
<sequence length="187" mass="20898">MEILIPDLIRKVPERKIKTRETLEKKIGAIRECVDRPQTKRAYRRAKIYAKALLNIGFITAEHFEEAVDEARKIRKSRSQEIKAEDAEKDKYKTGTVAGVSLMLLPAAYGIGLVIGHLLSGPFPSEAYDTLRYVIGLIVLGHILVRSNGGYRKALSLIRRNILRTLIGFSGATVVITVSTMLTRHVA</sequence>
<name>A0A8I1EAY9_PSEPU</name>
<reference evidence="2" key="1">
    <citation type="submission" date="2020-12" db="EMBL/GenBank/DDBJ databases">
        <title>Enhanced detection system for hospital associated transmission using whole genome sequencing surveillance.</title>
        <authorList>
            <person name="Harrison L.H."/>
            <person name="Van Tyne D."/>
            <person name="Marsh J.W."/>
            <person name="Griffith M.P."/>
            <person name="Snyder D.J."/>
            <person name="Cooper V.S."/>
            <person name="Mustapha M."/>
        </authorList>
    </citation>
    <scope>NUCLEOTIDE SEQUENCE</scope>
    <source>
        <strain evidence="2">PSB00042</strain>
    </source>
</reference>
<organism evidence="2 3">
    <name type="scientific">Pseudomonas putida</name>
    <name type="common">Arthrobacter siderocapsulatus</name>
    <dbReference type="NCBI Taxonomy" id="303"/>
    <lineage>
        <taxon>Bacteria</taxon>
        <taxon>Pseudomonadati</taxon>
        <taxon>Pseudomonadota</taxon>
        <taxon>Gammaproteobacteria</taxon>
        <taxon>Pseudomonadales</taxon>
        <taxon>Pseudomonadaceae</taxon>
        <taxon>Pseudomonas</taxon>
    </lineage>
</organism>
<evidence type="ECO:0000313" key="2">
    <source>
        <dbReference type="EMBL" id="MBI6882316.1"/>
    </source>
</evidence>
<evidence type="ECO:0000313" key="3">
    <source>
        <dbReference type="Proteomes" id="UP000637061"/>
    </source>
</evidence>
<accession>A0A8I1EAY9</accession>
<keyword evidence="1" id="KW-1133">Transmembrane helix</keyword>
<feature type="transmembrane region" description="Helical" evidence="1">
    <location>
        <begin position="131"/>
        <end position="149"/>
    </location>
</feature>
<evidence type="ECO:0000256" key="1">
    <source>
        <dbReference type="SAM" id="Phobius"/>
    </source>
</evidence>
<comment type="caution">
    <text evidence="2">The sequence shown here is derived from an EMBL/GenBank/DDBJ whole genome shotgun (WGS) entry which is preliminary data.</text>
</comment>
<proteinExistence type="predicted"/>
<feature type="transmembrane region" description="Helical" evidence="1">
    <location>
        <begin position="97"/>
        <end position="119"/>
    </location>
</feature>
<gene>
    <name evidence="2" type="ORF">JEU22_00025</name>
</gene>
<dbReference type="Proteomes" id="UP000637061">
    <property type="component" value="Unassembled WGS sequence"/>
</dbReference>